<reference evidence="2 3" key="1">
    <citation type="submission" date="2016-12" db="EMBL/GenBank/DDBJ databases">
        <title>The genomes of Aspergillus section Nigri reveals drivers in fungal speciation.</title>
        <authorList>
            <consortium name="DOE Joint Genome Institute"/>
            <person name="Vesth T.C."/>
            <person name="Nybo J."/>
            <person name="Theobald S."/>
            <person name="Brandl J."/>
            <person name="Frisvad J.C."/>
            <person name="Nielsen K.F."/>
            <person name="Lyhne E.K."/>
            <person name="Kogle M.E."/>
            <person name="Kuo A."/>
            <person name="Riley R."/>
            <person name="Clum A."/>
            <person name="Nolan M."/>
            <person name="Lipzen A."/>
            <person name="Salamov A."/>
            <person name="Henrissat B."/>
            <person name="Wiebenga A."/>
            <person name="De Vries R.P."/>
            <person name="Grigoriev I.V."/>
            <person name="Mortensen U.H."/>
            <person name="Andersen M.R."/>
            <person name="Baker S.E."/>
        </authorList>
    </citation>
    <scope>NUCLEOTIDE SEQUENCE [LARGE SCALE GENOMIC DNA]</scope>
    <source>
        <strain evidence="2 3">IBT 23096</strain>
    </source>
</reference>
<gene>
    <name evidence="2" type="ORF">P170DRAFT_246360</name>
</gene>
<evidence type="ECO:0000256" key="1">
    <source>
        <dbReference type="SAM" id="Phobius"/>
    </source>
</evidence>
<dbReference type="Proteomes" id="UP000234275">
    <property type="component" value="Unassembled WGS sequence"/>
</dbReference>
<dbReference type="AlphaFoldDB" id="A0A2I2FY41"/>
<comment type="caution">
    <text evidence="2">The sequence shown here is derived from an EMBL/GenBank/DDBJ whole genome shotgun (WGS) entry which is preliminary data.</text>
</comment>
<dbReference type="EMBL" id="MSFO01000007">
    <property type="protein sequence ID" value="PLB45549.1"/>
    <property type="molecule type" value="Genomic_DNA"/>
</dbReference>
<keyword evidence="1" id="KW-0472">Membrane</keyword>
<evidence type="ECO:0000313" key="3">
    <source>
        <dbReference type="Proteomes" id="UP000234275"/>
    </source>
</evidence>
<proteinExistence type="predicted"/>
<dbReference type="GeneID" id="36550688"/>
<accession>A0A2I2FY41</accession>
<keyword evidence="1" id="KW-1133">Transmembrane helix</keyword>
<keyword evidence="1" id="KW-0812">Transmembrane</keyword>
<evidence type="ECO:0000313" key="2">
    <source>
        <dbReference type="EMBL" id="PLB45549.1"/>
    </source>
</evidence>
<name>A0A2I2FY41_9EURO</name>
<sequence>MKLWLENRQTDGPKVTDSILESGWTSGLSPHLVLLFVIVAFLFLFLFFCLAPGSGGGWGFDQTFQIPCLGGHRRVWLGGSSRREREWGFSLPCDGVR</sequence>
<organism evidence="2 3">
    <name type="scientific">Aspergillus steynii IBT 23096</name>
    <dbReference type="NCBI Taxonomy" id="1392250"/>
    <lineage>
        <taxon>Eukaryota</taxon>
        <taxon>Fungi</taxon>
        <taxon>Dikarya</taxon>
        <taxon>Ascomycota</taxon>
        <taxon>Pezizomycotina</taxon>
        <taxon>Eurotiomycetes</taxon>
        <taxon>Eurotiomycetidae</taxon>
        <taxon>Eurotiales</taxon>
        <taxon>Aspergillaceae</taxon>
        <taxon>Aspergillus</taxon>
        <taxon>Aspergillus subgen. Circumdati</taxon>
    </lineage>
</organism>
<protein>
    <submittedName>
        <fullName evidence="2">Uncharacterized protein</fullName>
    </submittedName>
</protein>
<dbReference type="RefSeq" id="XP_024700851.1">
    <property type="nucleotide sequence ID" value="XM_024842989.1"/>
</dbReference>
<keyword evidence="3" id="KW-1185">Reference proteome</keyword>
<dbReference type="VEuPathDB" id="FungiDB:P170DRAFT_246360"/>
<feature type="transmembrane region" description="Helical" evidence="1">
    <location>
        <begin position="32"/>
        <end position="51"/>
    </location>
</feature>